<protein>
    <recommendedName>
        <fullName evidence="9">DH domain-containing protein</fullName>
    </recommendedName>
</protein>
<dbReference type="Pfam" id="PF00018">
    <property type="entry name" value="SH3_1"/>
    <property type="match status" value="1"/>
</dbReference>
<feature type="region of interest" description="Disordered" evidence="4">
    <location>
        <begin position="106"/>
        <end position="146"/>
    </location>
</feature>
<dbReference type="SUPFAM" id="SSF50044">
    <property type="entry name" value="SH3-domain"/>
    <property type="match status" value="1"/>
</dbReference>
<feature type="compositionally biased region" description="Low complexity" evidence="4">
    <location>
        <begin position="130"/>
        <end position="146"/>
    </location>
</feature>
<evidence type="ECO:0000313" key="7">
    <source>
        <dbReference type="EMBL" id="KAF0981610.1"/>
    </source>
</evidence>
<evidence type="ECO:0008006" key="9">
    <source>
        <dbReference type="Google" id="ProtNLM"/>
    </source>
</evidence>
<feature type="compositionally biased region" description="Polar residues" evidence="4">
    <location>
        <begin position="565"/>
        <end position="577"/>
    </location>
</feature>
<evidence type="ECO:0000259" key="5">
    <source>
        <dbReference type="PROSITE" id="PS50002"/>
    </source>
</evidence>
<name>A0A6A5C751_NAEFO</name>
<feature type="compositionally biased region" description="Polar residues" evidence="4">
    <location>
        <begin position="191"/>
        <end position="231"/>
    </location>
</feature>
<dbReference type="SUPFAM" id="SSF48065">
    <property type="entry name" value="DBL homology domain (DH-domain)"/>
    <property type="match status" value="1"/>
</dbReference>
<evidence type="ECO:0000256" key="2">
    <source>
        <dbReference type="PROSITE-ProRule" id="PRU00192"/>
    </source>
</evidence>
<proteinExistence type="predicted"/>
<dbReference type="VEuPathDB" id="AmoebaDB:NF0052330"/>
<dbReference type="OrthoDB" id="660555at2759"/>
<dbReference type="EMBL" id="VFQX01000013">
    <property type="protein sequence ID" value="KAF0981610.1"/>
    <property type="molecule type" value="Genomic_DNA"/>
</dbReference>
<dbReference type="CDD" id="cd00160">
    <property type="entry name" value="RhoGEF"/>
    <property type="match status" value="1"/>
</dbReference>
<dbReference type="AlphaFoldDB" id="A0A6A5C751"/>
<dbReference type="GO" id="GO:0035556">
    <property type="term" value="P:intracellular signal transduction"/>
    <property type="evidence" value="ECO:0007669"/>
    <property type="project" value="InterPro"/>
</dbReference>
<accession>A0A6A5C751</accession>
<feature type="compositionally biased region" description="Low complexity" evidence="4">
    <location>
        <begin position="28"/>
        <end position="44"/>
    </location>
</feature>
<reference evidence="7 8" key="1">
    <citation type="journal article" date="2019" name="Sci. Rep.">
        <title>Nanopore sequencing improves the draft genome of the human pathogenic amoeba Naegleria fowleri.</title>
        <authorList>
            <person name="Liechti N."/>
            <person name="Schurch N."/>
            <person name="Bruggmann R."/>
            <person name="Wittwer M."/>
        </authorList>
    </citation>
    <scope>NUCLEOTIDE SEQUENCE [LARGE SCALE GENOMIC DNA]</scope>
    <source>
        <strain evidence="7 8">ATCC 30894</strain>
    </source>
</reference>
<feature type="region of interest" description="Disordered" evidence="4">
    <location>
        <begin position="1"/>
        <end position="44"/>
    </location>
</feature>
<dbReference type="InterPro" id="IPR001452">
    <property type="entry name" value="SH3_domain"/>
</dbReference>
<evidence type="ECO:0000259" key="6">
    <source>
        <dbReference type="PROSITE" id="PS50010"/>
    </source>
</evidence>
<dbReference type="InterPro" id="IPR035899">
    <property type="entry name" value="DBL_dom_sf"/>
</dbReference>
<organism evidence="7 8">
    <name type="scientific">Naegleria fowleri</name>
    <name type="common">Brain eating amoeba</name>
    <dbReference type="NCBI Taxonomy" id="5763"/>
    <lineage>
        <taxon>Eukaryota</taxon>
        <taxon>Discoba</taxon>
        <taxon>Heterolobosea</taxon>
        <taxon>Tetramitia</taxon>
        <taxon>Eutetramitia</taxon>
        <taxon>Vahlkampfiidae</taxon>
        <taxon>Naegleria</taxon>
    </lineage>
</organism>
<keyword evidence="3" id="KW-0175">Coiled coil</keyword>
<evidence type="ECO:0000313" key="8">
    <source>
        <dbReference type="Proteomes" id="UP000444721"/>
    </source>
</evidence>
<feature type="region of interest" description="Disordered" evidence="4">
    <location>
        <begin position="483"/>
        <end position="593"/>
    </location>
</feature>
<feature type="domain" description="SH3" evidence="5">
    <location>
        <begin position="43"/>
        <end position="103"/>
    </location>
</feature>
<feature type="compositionally biased region" description="Basic and acidic residues" evidence="4">
    <location>
        <begin position="508"/>
        <end position="519"/>
    </location>
</feature>
<feature type="compositionally biased region" description="Polar residues" evidence="4">
    <location>
        <begin position="1"/>
        <end position="27"/>
    </location>
</feature>
<dbReference type="SMART" id="SM00326">
    <property type="entry name" value="SH3"/>
    <property type="match status" value="1"/>
</dbReference>
<feature type="compositionally biased region" description="Low complexity" evidence="4">
    <location>
        <begin position="423"/>
        <end position="440"/>
    </location>
</feature>
<feature type="compositionally biased region" description="Polar residues" evidence="4">
    <location>
        <begin position="296"/>
        <end position="311"/>
    </location>
</feature>
<feature type="compositionally biased region" description="Polar residues" evidence="4">
    <location>
        <begin position="483"/>
        <end position="507"/>
    </location>
</feature>
<dbReference type="Gene3D" id="2.30.30.40">
    <property type="entry name" value="SH3 Domains"/>
    <property type="match status" value="1"/>
</dbReference>
<dbReference type="PANTHER" id="PTHR12673">
    <property type="entry name" value="FACIOGENITAL DYSPLASIA PROTEIN"/>
    <property type="match status" value="1"/>
</dbReference>
<dbReference type="PROSITE" id="PS00741">
    <property type="entry name" value="DH_1"/>
    <property type="match status" value="1"/>
</dbReference>
<dbReference type="GO" id="GO:0005737">
    <property type="term" value="C:cytoplasm"/>
    <property type="evidence" value="ECO:0007669"/>
    <property type="project" value="TreeGrafter"/>
</dbReference>
<dbReference type="InterPro" id="IPR051092">
    <property type="entry name" value="FYVE_RhoGEF_PH"/>
</dbReference>
<dbReference type="Proteomes" id="UP000444721">
    <property type="component" value="Unassembled WGS sequence"/>
</dbReference>
<dbReference type="Gene3D" id="1.20.900.10">
    <property type="entry name" value="Dbl homology (DH) domain"/>
    <property type="match status" value="1"/>
</dbReference>
<dbReference type="SMART" id="SM00325">
    <property type="entry name" value="RhoGEF"/>
    <property type="match status" value="1"/>
</dbReference>
<feature type="compositionally biased region" description="Low complexity" evidence="4">
    <location>
        <begin position="233"/>
        <end position="244"/>
    </location>
</feature>
<feature type="region of interest" description="Disordered" evidence="4">
    <location>
        <begin position="642"/>
        <end position="669"/>
    </location>
</feature>
<keyword evidence="8" id="KW-1185">Reference proteome</keyword>
<feature type="region of interest" description="Disordered" evidence="4">
    <location>
        <begin position="184"/>
        <end position="266"/>
    </location>
</feature>
<evidence type="ECO:0000256" key="3">
    <source>
        <dbReference type="SAM" id="Coils"/>
    </source>
</evidence>
<dbReference type="OMA" id="MMQPNGM"/>
<dbReference type="VEuPathDB" id="AmoebaDB:NfTy_039210"/>
<evidence type="ECO:0000256" key="1">
    <source>
        <dbReference type="ARBA" id="ARBA00022443"/>
    </source>
</evidence>
<feature type="coiled-coil region" evidence="3">
    <location>
        <begin position="1112"/>
        <end position="1195"/>
    </location>
</feature>
<dbReference type="InterPro" id="IPR036028">
    <property type="entry name" value="SH3-like_dom_sf"/>
</dbReference>
<dbReference type="Pfam" id="PF00621">
    <property type="entry name" value="RhoGEF"/>
    <property type="match status" value="1"/>
</dbReference>
<comment type="caution">
    <text evidence="7">The sequence shown here is derived from an EMBL/GenBank/DDBJ whole genome shotgun (WGS) entry which is preliminary data.</text>
</comment>
<dbReference type="RefSeq" id="XP_044566323.1">
    <property type="nucleotide sequence ID" value="XM_044702767.1"/>
</dbReference>
<dbReference type="PROSITE" id="PS50010">
    <property type="entry name" value="DH_2"/>
    <property type="match status" value="1"/>
</dbReference>
<feature type="region of interest" description="Disordered" evidence="4">
    <location>
        <begin position="296"/>
        <end position="315"/>
    </location>
</feature>
<evidence type="ECO:0000256" key="4">
    <source>
        <dbReference type="SAM" id="MobiDB-lite"/>
    </source>
</evidence>
<dbReference type="VEuPathDB" id="AmoebaDB:FDP41_012267"/>
<keyword evidence="1 2" id="KW-0728">SH3 domain</keyword>
<dbReference type="GeneID" id="68119482"/>
<dbReference type="InterPro" id="IPR000219">
    <property type="entry name" value="DH_dom"/>
</dbReference>
<feature type="domain" description="DH" evidence="6">
    <location>
        <begin position="730"/>
        <end position="920"/>
    </location>
</feature>
<dbReference type="InterPro" id="IPR001331">
    <property type="entry name" value="GDS_CDC24_CS"/>
</dbReference>
<dbReference type="PROSITE" id="PS50002">
    <property type="entry name" value="SH3"/>
    <property type="match status" value="1"/>
</dbReference>
<dbReference type="PANTHER" id="PTHR12673:SF159">
    <property type="entry name" value="LD03170P"/>
    <property type="match status" value="1"/>
</dbReference>
<feature type="compositionally biased region" description="Low complexity" evidence="4">
    <location>
        <begin position="352"/>
        <end position="365"/>
    </location>
</feature>
<feature type="compositionally biased region" description="Polar residues" evidence="4">
    <location>
        <begin position="376"/>
        <end position="404"/>
    </location>
</feature>
<sequence>MTQLVDQQQQQFAMSNGGTSRVTTTTISSSSSSSDSPRSFQQQQQQQALVLYDYDATSSNEMTIREHQIIYVIKYEDDWSLCKNPQTSQLGYVPTGYIQLIVKPQMKPPNSQQRSPNLTRKNIQPSEQPNNNNSVLSTSSSSTNVKSLHNIEQSQQQFVGNVNSVNNPSSSSFTINVEQFQNRKTEPLVDSSISIRKTKKNQQQGGSSSPRNSPNIFTVGNPSNSGNPHQGKTTKSAASISASTQNNTGGSVTPPGDDYPESVDNKLGNFTSVKERIKLLQEQKLSLTNVAGSTVGNSSLTPNTPTINVSKTNTTTNATTTINHTISTPPQPVNSTTAELKKRMPQTQLNYTANTATTTTSVSTSGMTPREKNEKSSTPSVTSSNEKSSTPQNNNNSSAVTTPHVSIRPPKPKGYQNKHGEQSNVSTSSTTPASSTTTNTGIHSVSQTSFGSTPPMSNHAMLSTSPTSTFLYGAVPILPIATKTQPSRQVDESYNMSTASSLENPSDQDGKSPQDEKKKFSIKIGRGLSKALKFNKQPTHSSPTPPTNEDADDEDALPNIPVDSYTKSTNKVDSSQPHGDIPSPALHSHTSSEASIIVKSNSSLSSKDLENPEVSDKRKTLPVNMKSELFQKMHSQLKLQPGQPPMHLPNNSTSTGTVSSATTSSTITSSEENDYLIVTSPPIVKPMPSIPSQVQRDYVKILSEKLRSYRKLQAMRNYLQKHESLKNARIRKQKLLEIVSTERDYVQNIHICVDEFLKPMKANPKKYGVTEDELDILFLNINQILQCNQVLLQKLNEQVNDHQQGKTSCVKFGIVFKEMAVWFKLYTDYINNHELATTTHDVLMEKKKKFAAFMEKQQNNPKCKNLPLAAYLIQPVQRIPRYRLLLADVIKLTPEDHVDYEDLQKGYQAILDIADWVNERKRENENQNSLAKLQLKITDIEQKQVFLPHRKLISKTDTLKITLTYKEHDADFDKYLTINRPSTAYLFPDMLIVSLGETPQGENTSQLVSLQQFAKIITRENLVMVFFVFIKILKVEYMQPTEEQQESDNAVPNIIQIAFQLKGRELFLELNLESCDHHFSKKILSYMHSCKKNIGAKIGMDPEQFYGVASNFQSLMREIPELKEQMKKKREKANKIQNEVQAMTNDIARKEEEVRRLQQEIEQLKYQKTYSLNELHDAEREAQVISTDYREASEEKNQVQETVFSIIGQDLFLYTEVFGTSNRQKPEDINIVLE</sequence>
<dbReference type="GO" id="GO:0005085">
    <property type="term" value="F:guanyl-nucleotide exchange factor activity"/>
    <property type="evidence" value="ECO:0007669"/>
    <property type="project" value="InterPro"/>
</dbReference>
<feature type="compositionally biased region" description="Polar residues" evidence="4">
    <location>
        <begin position="441"/>
        <end position="461"/>
    </location>
</feature>
<feature type="compositionally biased region" description="Polar residues" evidence="4">
    <location>
        <begin position="108"/>
        <end position="129"/>
    </location>
</feature>
<feature type="compositionally biased region" description="Low complexity" evidence="4">
    <location>
        <begin position="652"/>
        <end position="669"/>
    </location>
</feature>
<gene>
    <name evidence="7" type="ORF">FDP41_012267</name>
</gene>
<feature type="region of interest" description="Disordered" evidence="4">
    <location>
        <begin position="324"/>
        <end position="461"/>
    </location>
</feature>